<evidence type="ECO:0000313" key="9">
    <source>
        <dbReference type="EMBL" id="EHP41687.1"/>
    </source>
</evidence>
<sequence length="260" mass="27118">MLMPMPVDLTALLPGVSLPAYLAMCMAIAGAYVIFGMAGFGTALVAGPLLAYLMPVSQIVPLLALMDCTAAAFALLRDGRAADRAELVRLLPCMLAGSLAGAALLLKLQSDLLPLLLGAFAIGYAIWSLAGRRPTGFTPRAALPFGLGGGVCSAMFGSGGFLYAIYLSGRLGKDAMRMTQSTLIGVSTLTRLVLFALAGVYAGAAIIKLALLLAPAMALGLWAGRRITLRLSREQFLRMVNAVVLCSGGALVLHYLLRQD</sequence>
<dbReference type="GO" id="GO:0005886">
    <property type="term" value="C:plasma membrane"/>
    <property type="evidence" value="ECO:0007669"/>
    <property type="project" value="UniProtKB-SubCell"/>
</dbReference>
<evidence type="ECO:0000256" key="4">
    <source>
        <dbReference type="ARBA" id="ARBA00022475"/>
    </source>
</evidence>
<accession>H1S6M6</accession>
<keyword evidence="6 8" id="KW-1133">Transmembrane helix</keyword>
<evidence type="ECO:0000313" key="10">
    <source>
        <dbReference type="Proteomes" id="UP000005808"/>
    </source>
</evidence>
<evidence type="ECO:0000256" key="1">
    <source>
        <dbReference type="ARBA" id="ARBA00004651"/>
    </source>
</evidence>
<feature type="transmembrane region" description="Helical" evidence="8">
    <location>
        <begin position="236"/>
        <end position="257"/>
    </location>
</feature>
<dbReference type="InterPro" id="IPR052017">
    <property type="entry name" value="TSUP"/>
</dbReference>
<dbReference type="PANTHER" id="PTHR30269">
    <property type="entry name" value="TRANSMEMBRANE PROTEIN YFCA"/>
    <property type="match status" value="1"/>
</dbReference>
<evidence type="ECO:0000256" key="5">
    <source>
        <dbReference type="ARBA" id="ARBA00022692"/>
    </source>
</evidence>
<dbReference type="AlphaFoldDB" id="H1S6M6"/>
<feature type="transmembrane region" description="Helical" evidence="8">
    <location>
        <begin position="21"/>
        <end position="46"/>
    </location>
</feature>
<evidence type="ECO:0000256" key="2">
    <source>
        <dbReference type="ARBA" id="ARBA00009142"/>
    </source>
</evidence>
<dbReference type="Pfam" id="PF01925">
    <property type="entry name" value="TauE"/>
    <property type="match status" value="1"/>
</dbReference>
<keyword evidence="7 8" id="KW-0472">Membrane</keyword>
<dbReference type="InterPro" id="IPR002781">
    <property type="entry name" value="TM_pro_TauE-like"/>
</dbReference>
<protein>
    <recommendedName>
        <fullName evidence="8">Probable membrane transporter protein</fullName>
    </recommendedName>
</protein>
<gene>
    <name evidence="9" type="ORF">OR16_17821</name>
</gene>
<evidence type="ECO:0000256" key="7">
    <source>
        <dbReference type="ARBA" id="ARBA00023136"/>
    </source>
</evidence>
<evidence type="ECO:0000256" key="3">
    <source>
        <dbReference type="ARBA" id="ARBA00022448"/>
    </source>
</evidence>
<feature type="transmembrane region" description="Helical" evidence="8">
    <location>
        <begin position="192"/>
        <end position="224"/>
    </location>
</feature>
<feature type="transmembrane region" description="Helical" evidence="8">
    <location>
        <begin position="87"/>
        <end position="106"/>
    </location>
</feature>
<dbReference type="PANTHER" id="PTHR30269:SF32">
    <property type="entry name" value="MEMBRANE TRANSPORTER PROTEIN-RELATED"/>
    <property type="match status" value="1"/>
</dbReference>
<comment type="similarity">
    <text evidence="2 8">Belongs to the 4-toluene sulfonate uptake permease (TSUP) (TC 2.A.102) family.</text>
</comment>
<keyword evidence="5 8" id="KW-0812">Transmembrane</keyword>
<evidence type="ECO:0000256" key="6">
    <source>
        <dbReference type="ARBA" id="ARBA00022989"/>
    </source>
</evidence>
<dbReference type="EMBL" id="AHJE01000044">
    <property type="protein sequence ID" value="EHP41687.1"/>
    <property type="molecule type" value="Genomic_DNA"/>
</dbReference>
<feature type="transmembrane region" description="Helical" evidence="8">
    <location>
        <begin position="52"/>
        <end position="75"/>
    </location>
</feature>
<reference evidence="9 10" key="1">
    <citation type="journal article" date="2012" name="J. Bacteriol.">
        <title>De Novo Genome Project of Cupriavidus basilensis OR16.</title>
        <authorList>
            <person name="Cserhati M."/>
            <person name="Kriszt B."/>
            <person name="Szoboszlay S."/>
            <person name="Toth A."/>
            <person name="Szabo I."/>
            <person name="Tancsics A."/>
            <person name="Nagy I."/>
            <person name="Horvath B."/>
            <person name="Nagy I."/>
            <person name="Kukolya J."/>
        </authorList>
    </citation>
    <scope>NUCLEOTIDE SEQUENCE [LARGE SCALE GENOMIC DNA]</scope>
    <source>
        <strain evidence="9 10">OR16</strain>
    </source>
</reference>
<feature type="transmembrane region" description="Helical" evidence="8">
    <location>
        <begin position="142"/>
        <end position="166"/>
    </location>
</feature>
<keyword evidence="3" id="KW-0813">Transport</keyword>
<keyword evidence="4 8" id="KW-1003">Cell membrane</keyword>
<organism evidence="9 10">
    <name type="scientific">Cupriavidus basilensis OR16</name>
    <dbReference type="NCBI Taxonomy" id="1127483"/>
    <lineage>
        <taxon>Bacteria</taxon>
        <taxon>Pseudomonadati</taxon>
        <taxon>Pseudomonadota</taxon>
        <taxon>Betaproteobacteria</taxon>
        <taxon>Burkholderiales</taxon>
        <taxon>Burkholderiaceae</taxon>
        <taxon>Cupriavidus</taxon>
    </lineage>
</organism>
<feature type="transmembrane region" description="Helical" evidence="8">
    <location>
        <begin position="112"/>
        <end position="130"/>
    </location>
</feature>
<proteinExistence type="inferred from homology"/>
<dbReference type="PATRIC" id="fig|1127483.3.peg.3572"/>
<name>H1S6M6_9BURK</name>
<comment type="caution">
    <text evidence="9">The sequence shown here is derived from an EMBL/GenBank/DDBJ whole genome shotgun (WGS) entry which is preliminary data.</text>
</comment>
<comment type="subcellular location">
    <subcellularLocation>
        <location evidence="1 8">Cell membrane</location>
        <topology evidence="1 8">Multi-pass membrane protein</topology>
    </subcellularLocation>
</comment>
<dbReference type="Proteomes" id="UP000005808">
    <property type="component" value="Unassembled WGS sequence"/>
</dbReference>
<dbReference type="RefSeq" id="WP_006159071.1">
    <property type="nucleotide sequence ID" value="NZ_AHJE01000044.1"/>
</dbReference>
<evidence type="ECO:0000256" key="8">
    <source>
        <dbReference type="RuleBase" id="RU363041"/>
    </source>
</evidence>